<evidence type="ECO:0000313" key="2">
    <source>
        <dbReference type="Proteomes" id="UP000241540"/>
    </source>
</evidence>
<protein>
    <submittedName>
        <fullName evidence="1">Uncharacterized protein</fullName>
    </submittedName>
</protein>
<gene>
    <name evidence="1" type="ORF">BUZ51_06165</name>
</gene>
<comment type="caution">
    <text evidence="1">The sequence shown here is derived from an EMBL/GenBank/DDBJ whole genome shotgun (WGS) entry which is preliminary data.</text>
</comment>
<dbReference type="EMBL" id="PZHX01000010">
    <property type="protein sequence ID" value="PTK30799.1"/>
    <property type="molecule type" value="Genomic_DNA"/>
</dbReference>
<dbReference type="Proteomes" id="UP000241540">
    <property type="component" value="Unassembled WGS sequence"/>
</dbReference>
<proteinExistence type="predicted"/>
<name>A0A974KXQ3_STAHO</name>
<organism evidence="1 2">
    <name type="scientific">Staphylococcus hominis</name>
    <dbReference type="NCBI Taxonomy" id="1290"/>
    <lineage>
        <taxon>Bacteria</taxon>
        <taxon>Bacillati</taxon>
        <taxon>Bacillota</taxon>
        <taxon>Bacilli</taxon>
        <taxon>Bacillales</taxon>
        <taxon>Staphylococcaceae</taxon>
        <taxon>Staphylococcus</taxon>
    </lineage>
</organism>
<reference evidence="1 2" key="1">
    <citation type="journal article" date="2016" name="Front. Microbiol.">
        <title>Comprehensive Phylogenetic Analysis of Bovine Non-aureus Staphylococci Species Based on Whole-Genome Sequencing.</title>
        <authorList>
            <person name="Naushad S."/>
            <person name="Barkema H.W."/>
            <person name="Luby C."/>
            <person name="Condas L.A."/>
            <person name="Nobrega D.B."/>
            <person name="Carson D.A."/>
            <person name="De Buck J."/>
        </authorList>
    </citation>
    <scope>NUCLEOTIDE SEQUENCE [LARGE SCALE GENOMIC DNA]</scope>
    <source>
        <strain evidence="1 2">SNUC 5336</strain>
    </source>
</reference>
<sequence>MNNELTKTEIAVLKRNGLTVQDYTTRRKLGWSKNNALFLDKTFRSSGNNIYKTLYAKNKSYKMSPTLYYRMKSHNLNIEIVQERLNNGIDIEAACTTTYGEFKSDLFTPEEIYAMEKEKTKRKQSINYMNLLFAQKMRQFISQEEYDKCVKSR</sequence>
<dbReference type="RefSeq" id="WP_107640175.1">
    <property type="nucleotide sequence ID" value="NZ_PZHX01000010.1"/>
</dbReference>
<accession>A0A974KXQ3</accession>
<dbReference type="AlphaFoldDB" id="A0A974KXQ3"/>
<evidence type="ECO:0000313" key="1">
    <source>
        <dbReference type="EMBL" id="PTK30799.1"/>
    </source>
</evidence>